<dbReference type="Pfam" id="PF05069">
    <property type="entry name" value="Phage_tail_S"/>
    <property type="match status" value="1"/>
</dbReference>
<organism evidence="2 3">
    <name type="scientific">Andreprevotia lacus DSM 23236</name>
    <dbReference type="NCBI Taxonomy" id="1121001"/>
    <lineage>
        <taxon>Bacteria</taxon>
        <taxon>Pseudomonadati</taxon>
        <taxon>Pseudomonadota</taxon>
        <taxon>Betaproteobacteria</taxon>
        <taxon>Neisseriales</taxon>
        <taxon>Chitinibacteraceae</taxon>
        <taxon>Andreprevotia</taxon>
    </lineage>
</organism>
<sequence>MPAADIDDLHGWAGTLLAKLQPAERRKLSRQIATTLRQGQAARIASQKNPDGTPYVPRKHLRRKKGRIARVVFLKLRKASHLKANGNASEASVGFSGRDAGIARQHQAGGAKLPRRGLLGFTKADRERIKDQVLAVLAR</sequence>
<dbReference type="EMBL" id="FWXD01000009">
    <property type="protein sequence ID" value="SMC24212.1"/>
    <property type="molecule type" value="Genomic_DNA"/>
</dbReference>
<dbReference type="Proteomes" id="UP000192761">
    <property type="component" value="Unassembled WGS sequence"/>
</dbReference>
<evidence type="ECO:0000313" key="3">
    <source>
        <dbReference type="Proteomes" id="UP000192761"/>
    </source>
</evidence>
<proteinExistence type="predicted"/>
<evidence type="ECO:0000256" key="1">
    <source>
        <dbReference type="SAM" id="MobiDB-lite"/>
    </source>
</evidence>
<keyword evidence="3" id="KW-1185">Reference proteome</keyword>
<gene>
    <name evidence="2" type="ORF">SAMN02745857_01776</name>
</gene>
<dbReference type="NCBIfam" id="TIGR01635">
    <property type="entry name" value="tail_comp_S"/>
    <property type="match status" value="1"/>
</dbReference>
<dbReference type="InterPro" id="IPR006522">
    <property type="entry name" value="Phage_virion_morphogenesis"/>
</dbReference>
<protein>
    <submittedName>
        <fullName evidence="2">Phage virion morphogenesis (Putative tail completion) protein</fullName>
    </submittedName>
</protein>
<reference evidence="2 3" key="1">
    <citation type="submission" date="2017-04" db="EMBL/GenBank/DDBJ databases">
        <authorList>
            <person name="Afonso C.L."/>
            <person name="Miller P.J."/>
            <person name="Scott M.A."/>
            <person name="Spackman E."/>
            <person name="Goraichik I."/>
            <person name="Dimitrov K.M."/>
            <person name="Suarez D.L."/>
            <person name="Swayne D.E."/>
        </authorList>
    </citation>
    <scope>NUCLEOTIDE SEQUENCE [LARGE SCALE GENOMIC DNA]</scope>
    <source>
        <strain evidence="2 3">DSM 23236</strain>
    </source>
</reference>
<accession>A0A1W1XK61</accession>
<dbReference type="RefSeq" id="WP_084090439.1">
    <property type="nucleotide sequence ID" value="NZ_FWXD01000009.1"/>
</dbReference>
<evidence type="ECO:0000313" key="2">
    <source>
        <dbReference type="EMBL" id="SMC24212.1"/>
    </source>
</evidence>
<name>A0A1W1XK61_9NEIS</name>
<dbReference type="AlphaFoldDB" id="A0A1W1XK61"/>
<feature type="region of interest" description="Disordered" evidence="1">
    <location>
        <begin position="39"/>
        <end position="58"/>
    </location>
</feature>
<dbReference type="OrthoDB" id="6402405at2"/>
<dbReference type="STRING" id="1121001.SAMN02745857_01776"/>